<dbReference type="EMBL" id="GL883092">
    <property type="protein sequence ID" value="EGG11382.1"/>
    <property type="molecule type" value="Genomic_DNA"/>
</dbReference>
<dbReference type="InterPro" id="IPR011333">
    <property type="entry name" value="SKP1/BTB/POZ_sf"/>
</dbReference>
<dbReference type="GeneID" id="18921629"/>
<reference evidence="3" key="1">
    <citation type="journal article" date="2011" name="Proc. Natl. Acad. Sci. U.S.A.">
        <title>Obligate biotrophy features unraveled by the genomic analysis of rust fungi.</title>
        <authorList>
            <person name="Duplessis S."/>
            <person name="Cuomo C.A."/>
            <person name="Lin Y.-C."/>
            <person name="Aerts A."/>
            <person name="Tisserant E."/>
            <person name="Veneault-Fourrey C."/>
            <person name="Joly D.L."/>
            <person name="Hacquard S."/>
            <person name="Amselem J."/>
            <person name="Cantarel B.L."/>
            <person name="Chiu R."/>
            <person name="Coutinho P.M."/>
            <person name="Feau N."/>
            <person name="Field M."/>
            <person name="Frey P."/>
            <person name="Gelhaye E."/>
            <person name="Goldberg J."/>
            <person name="Grabherr M.G."/>
            <person name="Kodira C.D."/>
            <person name="Kohler A."/>
            <person name="Kuees U."/>
            <person name="Lindquist E.A."/>
            <person name="Lucas S.M."/>
            <person name="Mago R."/>
            <person name="Mauceli E."/>
            <person name="Morin E."/>
            <person name="Murat C."/>
            <person name="Pangilinan J.L."/>
            <person name="Park R."/>
            <person name="Pearson M."/>
            <person name="Quesneville H."/>
            <person name="Rouhier N."/>
            <person name="Sakthikumar S."/>
            <person name="Salamov A.A."/>
            <person name="Schmutz J."/>
            <person name="Selles B."/>
            <person name="Shapiro H."/>
            <person name="Tanguay P."/>
            <person name="Tuskan G.A."/>
            <person name="Henrissat B."/>
            <person name="Van de Peer Y."/>
            <person name="Rouze P."/>
            <person name="Ellis J.G."/>
            <person name="Dodds P.N."/>
            <person name="Schein J.E."/>
            <person name="Zhong S."/>
            <person name="Hamelin R.C."/>
            <person name="Grigoriev I.V."/>
            <person name="Szabo L.J."/>
            <person name="Martin F."/>
        </authorList>
    </citation>
    <scope>NUCLEOTIDE SEQUENCE [LARGE SCALE GENOMIC DNA]</scope>
    <source>
        <strain evidence="3">98AG31 / pathotype 3-4-7</strain>
    </source>
</reference>
<dbReference type="VEuPathDB" id="FungiDB:MELLADRAFT_102307"/>
<dbReference type="AlphaFoldDB" id="F4R7V4"/>
<dbReference type="Proteomes" id="UP000001072">
    <property type="component" value="Unassembled WGS sequence"/>
</dbReference>
<proteinExistence type="predicted"/>
<dbReference type="InParanoid" id="F4R7V4"/>
<feature type="compositionally biased region" description="Acidic residues" evidence="1">
    <location>
        <begin position="187"/>
        <end position="203"/>
    </location>
</feature>
<dbReference type="Gene3D" id="3.30.710.10">
    <property type="entry name" value="Potassium Channel Kv1.1, Chain A"/>
    <property type="match status" value="1"/>
</dbReference>
<organism evidence="3">
    <name type="scientific">Melampsora larici-populina (strain 98AG31 / pathotype 3-4-7)</name>
    <name type="common">Poplar leaf rust fungus</name>
    <dbReference type="NCBI Taxonomy" id="747676"/>
    <lineage>
        <taxon>Eukaryota</taxon>
        <taxon>Fungi</taxon>
        <taxon>Dikarya</taxon>
        <taxon>Basidiomycota</taxon>
        <taxon>Pucciniomycotina</taxon>
        <taxon>Pucciniomycetes</taxon>
        <taxon>Pucciniales</taxon>
        <taxon>Melampsoraceae</taxon>
        <taxon>Melampsora</taxon>
    </lineage>
</organism>
<dbReference type="RefSeq" id="XP_007405017.1">
    <property type="nucleotide sequence ID" value="XM_007404955.1"/>
</dbReference>
<name>F4R7V4_MELLP</name>
<evidence type="ECO:0000313" key="2">
    <source>
        <dbReference type="EMBL" id="EGG11382.1"/>
    </source>
</evidence>
<dbReference type="HOGENOM" id="CLU_049635_0_0_1"/>
<gene>
    <name evidence="2" type="ORF">MELLADRAFT_102307</name>
</gene>
<sequence>MARGLTKKSHLLEEDELVVHLGDSVLAMYSEWNMKWEFHVDCESKPRVMIGQATTVTPHSGSAKWKTITVGRWMEIKKLLEAPGANIALTQAGTTLFETSKRPSIDITHLVFRSKRSGKTKHLYVQSNILTKFEYFQKCHSAEYSETQPADDSQLKMKGCSVEDSESQKVDGSQLSADQTGNNEGVYWDDSDDGWDSDSDNAEPEELTGQVKLIYDVRTILSKQPSMSRTPLDKRIEHLSTMQALETGRRTPWPEWAESHCTPHGVVPGFKMLSSPKSLYRLADMLIIPELKAICYKQIIDSLDVRYVISEIDSSVFQEHEELRVAAYKFMRKNWKSYETKDIASFIKNLSQEEAELVSEHILKNLTP</sequence>
<evidence type="ECO:0000313" key="3">
    <source>
        <dbReference type="Proteomes" id="UP000001072"/>
    </source>
</evidence>
<keyword evidence="3" id="KW-1185">Reference proteome</keyword>
<feature type="compositionally biased region" description="Polar residues" evidence="1">
    <location>
        <begin position="170"/>
        <end position="183"/>
    </location>
</feature>
<feature type="region of interest" description="Disordered" evidence="1">
    <location>
        <begin position="146"/>
        <end position="203"/>
    </location>
</feature>
<dbReference type="OrthoDB" id="10356352at2759"/>
<evidence type="ECO:0000256" key="1">
    <source>
        <dbReference type="SAM" id="MobiDB-lite"/>
    </source>
</evidence>
<accession>F4R7V4</accession>
<dbReference type="KEGG" id="mlr:MELLADRAFT_102307"/>
<protein>
    <submittedName>
        <fullName evidence="2">Uncharacterized protein</fullName>
    </submittedName>
</protein>